<feature type="compositionally biased region" description="Polar residues" evidence="1">
    <location>
        <begin position="1"/>
        <end position="31"/>
    </location>
</feature>
<protein>
    <submittedName>
        <fullName evidence="2">Uncharacterized protein</fullName>
    </submittedName>
</protein>
<accession>A0AAW0ZWS2</accession>
<dbReference type="EMBL" id="JAWNGG020000103">
    <property type="protein sequence ID" value="KAK9301891.1"/>
    <property type="molecule type" value="Genomic_DNA"/>
</dbReference>
<name>A0AAW0ZWS2_9HYME</name>
<dbReference type="AlphaFoldDB" id="A0AAW0ZWS2"/>
<gene>
    <name evidence="2" type="ORF">QLX08_005889</name>
</gene>
<evidence type="ECO:0000256" key="1">
    <source>
        <dbReference type="SAM" id="MobiDB-lite"/>
    </source>
</evidence>
<reference evidence="2 3" key="1">
    <citation type="submission" date="2024-05" db="EMBL/GenBank/DDBJ databases">
        <title>The nuclear and mitochondrial genome assemblies of Tetragonisca angustula (Apidae: Meliponini), a tiny yet remarkable pollinator in the Neotropics.</title>
        <authorList>
            <person name="Ferrari R."/>
            <person name="Ricardo P.C."/>
            <person name="Dias F.C."/>
            <person name="Araujo N.S."/>
            <person name="Soares D.O."/>
            <person name="Zhou Q.-S."/>
            <person name="Zhu C.-D."/>
            <person name="Coutinho L."/>
            <person name="Airas M.C."/>
            <person name="Batista T.M."/>
        </authorList>
    </citation>
    <scope>NUCLEOTIDE SEQUENCE [LARGE SCALE GENOMIC DNA]</scope>
    <source>
        <strain evidence="2">ASF017062</strain>
        <tissue evidence="2">Abdomen</tissue>
    </source>
</reference>
<sequence length="91" mass="10920">MSTPGFTTCNRRTNLPNTLHSPTTTNRTTPCRDNSRVRVDRNRQDWTQLHASRQIMDQQLQTTRRRQVLQTNSTHIPHQYDRHLRQQNNQR</sequence>
<feature type="region of interest" description="Disordered" evidence="1">
    <location>
        <begin position="57"/>
        <end position="91"/>
    </location>
</feature>
<keyword evidence="3" id="KW-1185">Reference proteome</keyword>
<evidence type="ECO:0000313" key="3">
    <source>
        <dbReference type="Proteomes" id="UP001432146"/>
    </source>
</evidence>
<comment type="caution">
    <text evidence="2">The sequence shown here is derived from an EMBL/GenBank/DDBJ whole genome shotgun (WGS) entry which is preliminary data.</text>
</comment>
<dbReference type="Proteomes" id="UP001432146">
    <property type="component" value="Unassembled WGS sequence"/>
</dbReference>
<evidence type="ECO:0000313" key="2">
    <source>
        <dbReference type="EMBL" id="KAK9301891.1"/>
    </source>
</evidence>
<organism evidence="2 3">
    <name type="scientific">Tetragonisca angustula</name>
    <dbReference type="NCBI Taxonomy" id="166442"/>
    <lineage>
        <taxon>Eukaryota</taxon>
        <taxon>Metazoa</taxon>
        <taxon>Ecdysozoa</taxon>
        <taxon>Arthropoda</taxon>
        <taxon>Hexapoda</taxon>
        <taxon>Insecta</taxon>
        <taxon>Pterygota</taxon>
        <taxon>Neoptera</taxon>
        <taxon>Endopterygota</taxon>
        <taxon>Hymenoptera</taxon>
        <taxon>Apocrita</taxon>
        <taxon>Aculeata</taxon>
        <taxon>Apoidea</taxon>
        <taxon>Anthophila</taxon>
        <taxon>Apidae</taxon>
        <taxon>Tetragonisca</taxon>
    </lineage>
</organism>
<feature type="region of interest" description="Disordered" evidence="1">
    <location>
        <begin position="1"/>
        <end position="37"/>
    </location>
</feature>
<proteinExistence type="predicted"/>